<evidence type="ECO:0000256" key="3">
    <source>
        <dbReference type="ARBA" id="ARBA00011534"/>
    </source>
</evidence>
<keyword evidence="9" id="KW-0158">Chromosome</keyword>
<dbReference type="PANTHER" id="PTHR27001">
    <property type="entry name" value="OS01G0253100 PROTEIN"/>
    <property type="match status" value="1"/>
</dbReference>
<dbReference type="BioCyc" id="PCHR:PC21G12540-MONOMER"/>
<evidence type="ECO:0000313" key="16">
    <source>
        <dbReference type="EMBL" id="CAP96151.1"/>
    </source>
</evidence>
<reference evidence="16" key="1">
    <citation type="journal article" date="2006" name="Traffic">
        <title>PEX genes in fungal genomes: common, rare or redundant.</title>
        <authorList>
            <person name="Kiel J.A."/>
            <person name="Veenhuis M."/>
            <person name="van der Klei I.J."/>
        </authorList>
    </citation>
    <scope>NUCLEOTIDE SEQUENCE</scope>
    <source>
        <strain>Wisconsin 54-1255</strain>
    </source>
</reference>
<dbReference type="SUPFAM" id="SSF56112">
    <property type="entry name" value="Protein kinase-like (PK-like)"/>
    <property type="match status" value="1"/>
</dbReference>
<dbReference type="PANTHER" id="PTHR27001:SF931">
    <property type="entry name" value="OS11G0664100 PROTEIN"/>
    <property type="match status" value="1"/>
</dbReference>
<dbReference type="AlphaFoldDB" id="B6HLP0"/>
<feature type="domain" description="Protein kinase" evidence="15">
    <location>
        <begin position="19"/>
        <end position="323"/>
    </location>
</feature>
<comment type="catalytic activity">
    <reaction evidence="12">
        <text>L-threonyl-[protein] + ATP = O-phospho-L-threonyl-[protein] + ADP + H(+)</text>
        <dbReference type="Rhea" id="RHEA:46608"/>
        <dbReference type="Rhea" id="RHEA-COMP:11060"/>
        <dbReference type="Rhea" id="RHEA-COMP:11605"/>
        <dbReference type="ChEBI" id="CHEBI:15378"/>
        <dbReference type="ChEBI" id="CHEBI:30013"/>
        <dbReference type="ChEBI" id="CHEBI:30616"/>
        <dbReference type="ChEBI" id="CHEBI:61977"/>
        <dbReference type="ChEBI" id="CHEBI:456216"/>
        <dbReference type="EC" id="2.7.11.1"/>
    </reaction>
</comment>
<keyword evidence="9" id="KW-0779">Telomere</keyword>
<keyword evidence="17" id="KW-1185">Reference proteome</keyword>
<evidence type="ECO:0000256" key="6">
    <source>
        <dbReference type="ARBA" id="ARBA00019973"/>
    </source>
</evidence>
<evidence type="ECO:0000256" key="9">
    <source>
        <dbReference type="ARBA" id="ARBA00022895"/>
    </source>
</evidence>
<dbReference type="GO" id="GO:0005886">
    <property type="term" value="C:plasma membrane"/>
    <property type="evidence" value="ECO:0007669"/>
    <property type="project" value="TreeGrafter"/>
</dbReference>
<keyword evidence="7" id="KW-0547">Nucleotide-binding</keyword>
<sequence>MDLFDPTVSNPSNIPEPQTYTNRVSQYGTMGSVVRRVRRTSQPEANERLPPGVEEVISRGSCYIGRLNDRIVLKYASDLNDLGFLKSIRVERRILQIIGPHPRIIQSMGLVEDGLILKYYPNGTLHNFIQAHPDERLERRLEWCKQLVDTLSFVHSKRVIHCDICLQNIFLDENFNIILADFQGLFLSSVSGQPLLDGMTRECAKAYMPRENLYVVNVQTDLFAVGSAIYHIIAGHEVFPELDSINDEDVITARFINGEFPNNDYVASHIVEKCWRGEYSSAAEISADIAAVQAAAEDVAEELRRRDVDMEFDNEEYEQYEEKEEQDKDEEEDAEYDEEEDAEYDEEEDAEYEYDDEEDEEVL</sequence>
<evidence type="ECO:0000256" key="1">
    <source>
        <dbReference type="ARBA" id="ARBA00003747"/>
    </source>
</evidence>
<comment type="function">
    <text evidence="1">Component of the EKC/KEOPS complex that is required for the formation of a threonylcarbamoyl group on adenosine at position 37 (t(6)A37) in tRNAs that read codons beginning with adenine. The complex is probably involved in the transfer of the threonylcarbamoyl moiety of threonylcarbamoyl-AMP (TC-AMP) to the N6 group of A37. BUD32 has ATPase activity in the context of the EKC/KEOPS complex and likely plays a supporting role to the catalytic subunit KAE1. The EKC/KEOPS complex also promotes both telomere uncapping and telomere elongation. The complex is required for efficient recruitment of transcriptional coactivators.</text>
</comment>
<evidence type="ECO:0000256" key="11">
    <source>
        <dbReference type="ARBA" id="ARBA00033194"/>
    </source>
</evidence>
<dbReference type="STRING" id="500485.B6HLP0"/>
<dbReference type="InterPro" id="IPR000719">
    <property type="entry name" value="Prot_kinase_dom"/>
</dbReference>
<evidence type="ECO:0000256" key="2">
    <source>
        <dbReference type="ARBA" id="ARBA00004574"/>
    </source>
</evidence>
<evidence type="ECO:0000256" key="7">
    <source>
        <dbReference type="ARBA" id="ARBA00022741"/>
    </source>
</evidence>
<comment type="subunit">
    <text evidence="3">Component of the EKC/KEOPS complex composed of at least BUD32, CGI121, GON7, KAE1 and PCC1; the whole complex dimerizes.</text>
</comment>
<dbReference type="HOGENOM" id="CLU_000288_31_0_1"/>
<reference evidence="16" key="2">
    <citation type="journal article" date="2008" name="Nat. Biotechnol.">
        <title>Genome sequencing and analysis of the filamentous fungus Penicillium chrysogenum.</title>
        <authorList>
            <person name="van den Berg M.A."/>
            <person name="Albang R."/>
            <person name="Albermann K."/>
            <person name="Badger J.H."/>
            <person name="Daran J.-M."/>
            <person name="Driessen A.J.M."/>
            <person name="Garcia-Estrada C."/>
            <person name="Fedorova N.D."/>
            <person name="Harris D.M."/>
            <person name="Heijne W.H.M."/>
            <person name="Joardar V.S."/>
            <person name="Kiel J.A.K.W."/>
            <person name="Kovalchuk A."/>
            <person name="Martin J.F."/>
            <person name="Nierman W.C."/>
            <person name="Nijland J.G."/>
            <person name="Pronk J.T."/>
            <person name="Roubos J.A."/>
            <person name="van der Klei I.J."/>
            <person name="van Peij N.N.M.E."/>
            <person name="Veenhuis M."/>
            <person name="von Doehren H."/>
            <person name="Wagner C."/>
            <person name="Wortman J.R."/>
            <person name="Bovenberg R.A.L."/>
        </authorList>
    </citation>
    <scope>NUCLEOTIDE SEQUENCE [LARGE SCALE GENOMIC DNA]</scope>
    <source>
        <strain evidence="16">Wisconsin 54-1255</strain>
    </source>
</reference>
<evidence type="ECO:0000256" key="12">
    <source>
        <dbReference type="ARBA" id="ARBA00047899"/>
    </source>
</evidence>
<dbReference type="PROSITE" id="PS50011">
    <property type="entry name" value="PROTEIN_KINASE_DOM"/>
    <property type="match status" value="1"/>
</dbReference>
<dbReference type="InterPro" id="IPR011009">
    <property type="entry name" value="Kinase-like_dom_sf"/>
</dbReference>
<dbReference type="OMA" id="YMPRENL"/>
<feature type="region of interest" description="Disordered" evidence="14">
    <location>
        <begin position="1"/>
        <end position="20"/>
    </location>
</feature>
<dbReference type="PROSITE" id="PS00109">
    <property type="entry name" value="PROTEIN_KINASE_TYR"/>
    <property type="match status" value="1"/>
</dbReference>
<dbReference type="Pfam" id="PF00069">
    <property type="entry name" value="Pkinase"/>
    <property type="match status" value="1"/>
</dbReference>
<dbReference type="OrthoDB" id="1668230at2759"/>
<evidence type="ECO:0000259" key="15">
    <source>
        <dbReference type="PROSITE" id="PS50011"/>
    </source>
</evidence>
<dbReference type="eggNOG" id="KOG0192">
    <property type="taxonomic scope" value="Eukaryota"/>
</dbReference>
<protein>
    <recommendedName>
        <fullName evidence="6">EKC/KEOPS complex subunit BUD32</fullName>
        <ecNumber evidence="4">2.7.11.1</ecNumber>
    </recommendedName>
    <alternativeName>
        <fullName evidence="10 11">Atypical Serine/threonine protein kinase BUD32</fullName>
    </alternativeName>
    <alternativeName>
        <fullName evidence="5">EKC/KEOPS complex subunit bud32</fullName>
    </alternativeName>
</protein>
<dbReference type="Proteomes" id="UP000000724">
    <property type="component" value="Contig Pc00c21"/>
</dbReference>
<dbReference type="GO" id="GO:0005524">
    <property type="term" value="F:ATP binding"/>
    <property type="evidence" value="ECO:0007669"/>
    <property type="project" value="UniProtKB-KW"/>
</dbReference>
<dbReference type="Gene3D" id="1.10.510.10">
    <property type="entry name" value="Transferase(Phosphotransferase) domain 1"/>
    <property type="match status" value="1"/>
</dbReference>
<feature type="compositionally biased region" description="Acidic residues" evidence="14">
    <location>
        <begin position="310"/>
        <end position="363"/>
    </location>
</feature>
<comment type="subcellular location">
    <subcellularLocation>
        <location evidence="2">Chromosome</location>
        <location evidence="2">Telomere</location>
    </subcellularLocation>
</comment>
<evidence type="ECO:0000256" key="14">
    <source>
        <dbReference type="SAM" id="MobiDB-lite"/>
    </source>
</evidence>
<dbReference type="GO" id="GO:0004674">
    <property type="term" value="F:protein serine/threonine kinase activity"/>
    <property type="evidence" value="ECO:0007669"/>
    <property type="project" value="UniProtKB-EC"/>
</dbReference>
<evidence type="ECO:0000256" key="8">
    <source>
        <dbReference type="ARBA" id="ARBA00022840"/>
    </source>
</evidence>
<evidence type="ECO:0000256" key="10">
    <source>
        <dbReference type="ARBA" id="ARBA00030980"/>
    </source>
</evidence>
<accession>B6HLP0</accession>
<dbReference type="CDD" id="cd00180">
    <property type="entry name" value="PKc"/>
    <property type="match status" value="1"/>
</dbReference>
<dbReference type="VEuPathDB" id="FungiDB:PCH_Pc21g12540"/>
<evidence type="ECO:0000256" key="4">
    <source>
        <dbReference type="ARBA" id="ARBA00012513"/>
    </source>
</evidence>
<keyword evidence="8" id="KW-0067">ATP-binding</keyword>
<gene>
    <name evidence="16" type="ORF">Pc21g12540</name>
    <name evidence="16" type="ORF">PCH_Pc21g12540</name>
</gene>
<name>B6HLP0_PENRW</name>
<evidence type="ECO:0000256" key="5">
    <source>
        <dbReference type="ARBA" id="ARBA00013948"/>
    </source>
</evidence>
<dbReference type="EC" id="2.7.11.1" evidence="4"/>
<feature type="region of interest" description="Disordered" evidence="14">
    <location>
        <begin position="305"/>
        <end position="363"/>
    </location>
</feature>
<feature type="compositionally biased region" description="Polar residues" evidence="14">
    <location>
        <begin position="7"/>
        <end position="20"/>
    </location>
</feature>
<proteinExistence type="predicted"/>
<evidence type="ECO:0000256" key="13">
    <source>
        <dbReference type="ARBA" id="ARBA00048679"/>
    </source>
</evidence>
<dbReference type="InterPro" id="IPR008266">
    <property type="entry name" value="Tyr_kinase_AS"/>
</dbReference>
<dbReference type="GO" id="GO:0000781">
    <property type="term" value="C:chromosome, telomeric region"/>
    <property type="evidence" value="ECO:0007669"/>
    <property type="project" value="UniProtKB-SubCell"/>
</dbReference>
<organism evidence="16 17">
    <name type="scientific">Penicillium rubens (strain ATCC 28089 / DSM 1075 / NRRL 1951 / Wisconsin 54-1255)</name>
    <name type="common">Penicillium chrysogenum</name>
    <dbReference type="NCBI Taxonomy" id="500485"/>
    <lineage>
        <taxon>Eukaryota</taxon>
        <taxon>Fungi</taxon>
        <taxon>Dikarya</taxon>
        <taxon>Ascomycota</taxon>
        <taxon>Pezizomycotina</taxon>
        <taxon>Eurotiomycetes</taxon>
        <taxon>Eurotiomycetidae</taxon>
        <taxon>Eurotiales</taxon>
        <taxon>Aspergillaceae</taxon>
        <taxon>Penicillium</taxon>
        <taxon>Penicillium chrysogenum species complex</taxon>
    </lineage>
</organism>
<evidence type="ECO:0000313" key="17">
    <source>
        <dbReference type="Proteomes" id="UP000000724"/>
    </source>
</evidence>
<dbReference type="EMBL" id="AM920436">
    <property type="protein sequence ID" value="CAP96151.1"/>
    <property type="molecule type" value="Genomic_DNA"/>
</dbReference>
<comment type="catalytic activity">
    <reaction evidence="13">
        <text>L-seryl-[protein] + ATP = O-phospho-L-seryl-[protein] + ADP + H(+)</text>
        <dbReference type="Rhea" id="RHEA:17989"/>
        <dbReference type="Rhea" id="RHEA-COMP:9863"/>
        <dbReference type="Rhea" id="RHEA-COMP:11604"/>
        <dbReference type="ChEBI" id="CHEBI:15378"/>
        <dbReference type="ChEBI" id="CHEBI:29999"/>
        <dbReference type="ChEBI" id="CHEBI:30616"/>
        <dbReference type="ChEBI" id="CHEBI:83421"/>
        <dbReference type="ChEBI" id="CHEBI:456216"/>
        <dbReference type="EC" id="2.7.11.1"/>
    </reaction>
</comment>